<proteinExistence type="predicted"/>
<evidence type="ECO:0000256" key="2">
    <source>
        <dbReference type="ARBA" id="ARBA00022704"/>
    </source>
</evidence>
<organism evidence="5 6">
    <name type="scientific">Kribbella speibonae</name>
    <dbReference type="NCBI Taxonomy" id="1572660"/>
    <lineage>
        <taxon>Bacteria</taxon>
        <taxon>Bacillati</taxon>
        <taxon>Actinomycetota</taxon>
        <taxon>Actinomycetes</taxon>
        <taxon>Propionibacteriales</taxon>
        <taxon>Kribbellaceae</taxon>
        <taxon>Kribbella</taxon>
    </lineage>
</organism>
<keyword evidence="2" id="KW-0789">Thiol protease inhibitor</keyword>
<evidence type="ECO:0000313" key="6">
    <source>
        <dbReference type="Proteomes" id="UP000294225"/>
    </source>
</evidence>
<protein>
    <recommendedName>
        <fullName evidence="4">Proteinase inhibitor I42 chagasin domain-containing protein</fullName>
    </recommendedName>
</protein>
<evidence type="ECO:0000256" key="1">
    <source>
        <dbReference type="ARBA" id="ARBA00022690"/>
    </source>
</evidence>
<keyword evidence="1" id="KW-0646">Protease inhibitor</keyword>
<dbReference type="RefSeq" id="WP_131500008.1">
    <property type="nucleotide sequence ID" value="NZ_SJKC01000008.1"/>
</dbReference>
<dbReference type="GO" id="GO:0004869">
    <property type="term" value="F:cysteine-type endopeptidase inhibitor activity"/>
    <property type="evidence" value="ECO:0007669"/>
    <property type="project" value="UniProtKB-KW"/>
</dbReference>
<gene>
    <name evidence="5" type="ORF">E0H92_40330</name>
</gene>
<reference evidence="5 6" key="1">
    <citation type="submission" date="2019-02" db="EMBL/GenBank/DDBJ databases">
        <title>Kribbella capetownensis sp. nov. and Kribbella speibonae sp. nov., isolated from soil.</title>
        <authorList>
            <person name="Curtis S.M."/>
            <person name="Norton I."/>
            <person name="Everest G.J."/>
            <person name="Meyers P.R."/>
        </authorList>
    </citation>
    <scope>NUCLEOTIDE SEQUENCE [LARGE SCALE GENOMIC DNA]</scope>
    <source>
        <strain evidence="5 6">YM55</strain>
    </source>
</reference>
<dbReference type="InterPro" id="IPR018990">
    <property type="entry name" value="Prot_inh_I42_chagasin"/>
</dbReference>
<name>A0A4R0ICS5_9ACTN</name>
<evidence type="ECO:0000256" key="3">
    <source>
        <dbReference type="SAM" id="MobiDB-lite"/>
    </source>
</evidence>
<sequence>MSEGHRPAIRLTTSGEPVRIDLPESPTTGYRWQLEEGGDAVEVLGASFTQGPGGSGPTAGGGGTRTFRIGLLDPDGAELTFRLRRTATEEPLGTQLVVISSIDR</sequence>
<dbReference type="AlphaFoldDB" id="A0A4R0ICS5"/>
<dbReference type="Proteomes" id="UP000294225">
    <property type="component" value="Unassembled WGS sequence"/>
</dbReference>
<dbReference type="SUPFAM" id="SSF141066">
    <property type="entry name" value="ICP-like"/>
    <property type="match status" value="1"/>
</dbReference>
<feature type="region of interest" description="Disordered" evidence="3">
    <location>
        <begin position="1"/>
        <end position="26"/>
    </location>
</feature>
<dbReference type="EMBL" id="SJKC01000008">
    <property type="protein sequence ID" value="TCC30217.1"/>
    <property type="molecule type" value="Genomic_DNA"/>
</dbReference>
<dbReference type="Gene3D" id="2.60.40.2020">
    <property type="match status" value="1"/>
</dbReference>
<evidence type="ECO:0000313" key="5">
    <source>
        <dbReference type="EMBL" id="TCC30217.1"/>
    </source>
</evidence>
<evidence type="ECO:0000259" key="4">
    <source>
        <dbReference type="Pfam" id="PF09394"/>
    </source>
</evidence>
<dbReference type="Pfam" id="PF09394">
    <property type="entry name" value="Inhibitor_I42"/>
    <property type="match status" value="1"/>
</dbReference>
<feature type="domain" description="Proteinase inhibitor I42 chagasin" evidence="4">
    <location>
        <begin position="14"/>
        <end position="90"/>
    </location>
</feature>
<dbReference type="InterPro" id="IPR036331">
    <property type="entry name" value="Chagasin-like_sf"/>
</dbReference>
<accession>A0A4R0ICS5</accession>
<comment type="caution">
    <text evidence="5">The sequence shown here is derived from an EMBL/GenBank/DDBJ whole genome shotgun (WGS) entry which is preliminary data.</text>
</comment>